<keyword evidence="14" id="KW-1185">Reference proteome</keyword>
<dbReference type="GO" id="GO:0052725">
    <property type="term" value="F:inositol-1,3,4-trisphosphate 6-kinase activity"/>
    <property type="evidence" value="ECO:0007669"/>
    <property type="project" value="InterPro"/>
</dbReference>
<dbReference type="Proteomes" id="UP000811609">
    <property type="component" value="Chromosome 2"/>
</dbReference>
<dbReference type="EMBL" id="CM031826">
    <property type="protein sequence ID" value="KAG6727286.1"/>
    <property type="molecule type" value="Genomic_DNA"/>
</dbReference>
<reference evidence="12" key="1">
    <citation type="submission" date="2020-12" db="EMBL/GenBank/DDBJ databases">
        <title>WGS assembly of Carya illinoinensis cv. Pawnee.</title>
        <authorList>
            <person name="Platts A."/>
            <person name="Shu S."/>
            <person name="Wright S."/>
            <person name="Barry K."/>
            <person name="Edger P."/>
            <person name="Pires J.C."/>
            <person name="Schmutz J."/>
        </authorList>
    </citation>
    <scope>NUCLEOTIDE SEQUENCE</scope>
    <source>
        <tissue evidence="12">Leaf</tissue>
    </source>
</reference>
<keyword evidence="5" id="KW-0479">Metal-binding</keyword>
<dbReference type="AlphaFoldDB" id="A0A8T1RBP4"/>
<feature type="domain" description="Inositol 1,3,4-trisphosphate 5/6-kinase ATP-grasp" evidence="10">
    <location>
        <begin position="302"/>
        <end position="493"/>
    </location>
</feature>
<evidence type="ECO:0000256" key="3">
    <source>
        <dbReference type="ARBA" id="ARBA00011245"/>
    </source>
</evidence>
<protein>
    <submittedName>
        <fullName evidence="12">Uncharacterized protein</fullName>
    </submittedName>
</protein>
<evidence type="ECO:0000259" key="11">
    <source>
        <dbReference type="Pfam" id="PF17927"/>
    </source>
</evidence>
<dbReference type="GO" id="GO:0032957">
    <property type="term" value="P:inositol trisphosphate metabolic process"/>
    <property type="evidence" value="ECO:0007669"/>
    <property type="project" value="InterPro"/>
</dbReference>
<evidence type="ECO:0000256" key="2">
    <source>
        <dbReference type="ARBA" id="ARBA00009601"/>
    </source>
</evidence>
<dbReference type="PANTHER" id="PTHR14217">
    <property type="entry name" value="INOSITOL-TETRAKISPHOSPHATE 1-KINASE"/>
    <property type="match status" value="1"/>
</dbReference>
<comment type="cofactor">
    <cofactor evidence="1">
        <name>Mg(2+)</name>
        <dbReference type="ChEBI" id="CHEBI:18420"/>
    </cofactor>
</comment>
<sequence length="514" mass="57338">MGVVIKGVILDESVLLAPQRDDDLHANGSLQPGAESLLRKLRHSKFRTGITYGVGLSDHKVSLLKMMTATYSFDSFLLNSASIDDAKHEIMLAWGDIGGIILYLVSSEKKEVFPKLSNCGWLIVALRSPGQESADVIEDGSACEDSSIFYINQLEELSLTVCHLNRKAIGSSVVTVGYIMKPSREDDFAKRGAFPMYPTQNGLMFFPLTLEMPLSPQLQEVDIVLHKATDEIISIDLSSSTTFSNRISYTRGMQELQRYMEHHPDCCVIDPFNNIYPVVDRLKIQEILLQLEDLNTEGRCTIRGPHFLKVNNFNELDLVQRLSEAKLSLPSIVKPQVACGVASAHNMAIVFKIEDFKDLSVPLPAVVQEYVDHSSTLYKFYVMGENVFHAVKKSTPNANMLMKLSESNGLKPLIFDSLKSLPIANDDKHGGCGNYSKATNHSIDLELVTDAANWLMRKLDLTIFGFDVVIQDDTGDHVIVDVNYLPSFKEVPDDIAIPAFWNAIKKKFESRKSN</sequence>
<evidence type="ECO:0000313" key="14">
    <source>
        <dbReference type="Proteomes" id="UP000811609"/>
    </source>
</evidence>
<evidence type="ECO:0000259" key="10">
    <source>
        <dbReference type="Pfam" id="PF05770"/>
    </source>
</evidence>
<dbReference type="Pfam" id="PF05770">
    <property type="entry name" value="Ins134_P3_kin"/>
    <property type="match status" value="1"/>
</dbReference>
<name>A0A8T1RBP4_CARIL</name>
<evidence type="ECO:0000256" key="9">
    <source>
        <dbReference type="ARBA" id="ARBA00022842"/>
    </source>
</evidence>
<dbReference type="GO" id="GO:0000287">
    <property type="term" value="F:magnesium ion binding"/>
    <property type="evidence" value="ECO:0007669"/>
    <property type="project" value="InterPro"/>
</dbReference>
<accession>A0A8T1RBP4</accession>
<dbReference type="InterPro" id="IPR040464">
    <property type="entry name" value="InsP(3)kin_ATP-grasp"/>
</dbReference>
<keyword evidence="7" id="KW-0418">Kinase</keyword>
<evidence type="ECO:0000313" key="12">
    <source>
        <dbReference type="EMBL" id="KAG6664900.1"/>
    </source>
</evidence>
<evidence type="ECO:0000256" key="1">
    <source>
        <dbReference type="ARBA" id="ARBA00001946"/>
    </source>
</evidence>
<evidence type="ECO:0000256" key="6">
    <source>
        <dbReference type="ARBA" id="ARBA00022741"/>
    </source>
</evidence>
<dbReference type="GO" id="GO:0047325">
    <property type="term" value="F:inositol-3,4,5,6-tetrakisphosphate 1-kinase activity"/>
    <property type="evidence" value="ECO:0007669"/>
    <property type="project" value="InterPro"/>
</dbReference>
<dbReference type="SUPFAM" id="SSF56059">
    <property type="entry name" value="Glutathione synthetase ATP-binding domain-like"/>
    <property type="match status" value="1"/>
</dbReference>
<dbReference type="Gene3D" id="3.30.470.20">
    <property type="entry name" value="ATP-grasp fold, B domain"/>
    <property type="match status" value="1"/>
</dbReference>
<feature type="domain" description="Inositol-tetrakisphosphate 1-kinase N-terminal" evidence="11">
    <location>
        <begin position="176"/>
        <end position="275"/>
    </location>
</feature>
<keyword evidence="6" id="KW-0547">Nucleotide-binding</keyword>
<dbReference type="PANTHER" id="PTHR14217:SF1">
    <property type="entry name" value="INOSITOL-TETRAKISPHOSPHATE 1-KINASE"/>
    <property type="match status" value="1"/>
</dbReference>
<comment type="similarity">
    <text evidence="2">Belongs to the ITPK1 family.</text>
</comment>
<dbReference type="GO" id="GO:0052726">
    <property type="term" value="F:inositol-1,3,4-trisphosphate 5-kinase activity"/>
    <property type="evidence" value="ECO:0007669"/>
    <property type="project" value="InterPro"/>
</dbReference>
<reference evidence="13" key="2">
    <citation type="submission" date="2021-01" db="EMBL/GenBank/DDBJ databases">
        <authorList>
            <person name="Lovell J.T."/>
            <person name="Bentley N."/>
            <person name="Bhattarai G."/>
            <person name="Jenkins J.W."/>
            <person name="Sreedasyam A."/>
            <person name="Alarcon Y."/>
            <person name="Bock C."/>
            <person name="Boston L."/>
            <person name="Carlson J."/>
            <person name="Cervantes K."/>
            <person name="Clermont K."/>
            <person name="Krom N."/>
            <person name="Kubenka K."/>
            <person name="Mamidi S."/>
            <person name="Mattison C."/>
            <person name="Monteros M."/>
            <person name="Pisani C."/>
            <person name="Plott C."/>
            <person name="Rajasekar S."/>
            <person name="Rhein H.S."/>
            <person name="Rohla C."/>
            <person name="Song M."/>
            <person name="Hilaire R.S."/>
            <person name="Shu S."/>
            <person name="Wells L."/>
            <person name="Wang X."/>
            <person name="Webber J."/>
            <person name="Heerema R.J."/>
            <person name="Klein P."/>
            <person name="Conner P."/>
            <person name="Grauke L."/>
            <person name="Grimwood J."/>
            <person name="Schmutz J."/>
            <person name="Randall J.J."/>
        </authorList>
    </citation>
    <scope>NUCLEOTIDE SEQUENCE</scope>
    <source>
        <tissue evidence="13">Leaf</tissue>
    </source>
</reference>
<dbReference type="InterPro" id="IPR008656">
    <property type="entry name" value="Inositol_tetrakis-P_1-kinase"/>
</dbReference>
<keyword evidence="8" id="KW-0067">ATP-binding</keyword>
<dbReference type="GO" id="GO:0005737">
    <property type="term" value="C:cytoplasm"/>
    <property type="evidence" value="ECO:0007669"/>
    <property type="project" value="TreeGrafter"/>
</dbReference>
<keyword evidence="9" id="KW-0460">Magnesium</keyword>
<dbReference type="OrthoDB" id="25308at2759"/>
<dbReference type="InterPro" id="IPR041429">
    <property type="entry name" value="ITPK1_N"/>
</dbReference>
<dbReference type="Pfam" id="PF17927">
    <property type="entry name" value="Ins134_P3_kin_N"/>
    <property type="match status" value="1"/>
</dbReference>
<evidence type="ECO:0000313" key="13">
    <source>
        <dbReference type="EMBL" id="KAG6727286.1"/>
    </source>
</evidence>
<proteinExistence type="inferred from homology"/>
<dbReference type="FunFam" id="3.30.470.20:FF:000047">
    <property type="entry name" value="Inositol-tetrakisphosphate 1-kinase 4"/>
    <property type="match status" value="1"/>
</dbReference>
<organism evidence="12 14">
    <name type="scientific">Carya illinoinensis</name>
    <name type="common">Pecan</name>
    <dbReference type="NCBI Taxonomy" id="32201"/>
    <lineage>
        <taxon>Eukaryota</taxon>
        <taxon>Viridiplantae</taxon>
        <taxon>Streptophyta</taxon>
        <taxon>Embryophyta</taxon>
        <taxon>Tracheophyta</taxon>
        <taxon>Spermatophyta</taxon>
        <taxon>Magnoliopsida</taxon>
        <taxon>eudicotyledons</taxon>
        <taxon>Gunneridae</taxon>
        <taxon>Pentapetalae</taxon>
        <taxon>rosids</taxon>
        <taxon>fabids</taxon>
        <taxon>Fagales</taxon>
        <taxon>Juglandaceae</taxon>
        <taxon>Carya</taxon>
    </lineage>
</organism>
<evidence type="ECO:0000256" key="5">
    <source>
        <dbReference type="ARBA" id="ARBA00022723"/>
    </source>
</evidence>
<gene>
    <name evidence="12" type="ORF">CIPAW_02G124900</name>
    <name evidence="13" type="ORF">I3842_02G122600</name>
</gene>
<keyword evidence="4" id="KW-0808">Transferase</keyword>
<evidence type="ECO:0000256" key="7">
    <source>
        <dbReference type="ARBA" id="ARBA00022777"/>
    </source>
</evidence>
<dbReference type="PIRSF" id="PIRSF038163">
    <property type="entry name" value="ITPK_uncN"/>
    <property type="match status" value="1"/>
</dbReference>
<evidence type="ECO:0000256" key="4">
    <source>
        <dbReference type="ARBA" id="ARBA00022679"/>
    </source>
</evidence>
<dbReference type="GO" id="GO:0005524">
    <property type="term" value="F:ATP binding"/>
    <property type="evidence" value="ECO:0007669"/>
    <property type="project" value="UniProtKB-KW"/>
</dbReference>
<evidence type="ECO:0000256" key="8">
    <source>
        <dbReference type="ARBA" id="ARBA00022840"/>
    </source>
</evidence>
<comment type="subunit">
    <text evidence="3">Monomer.</text>
</comment>
<dbReference type="Proteomes" id="UP000811246">
    <property type="component" value="Chromosome 2"/>
</dbReference>
<dbReference type="EMBL" id="CM031810">
    <property type="protein sequence ID" value="KAG6664900.1"/>
    <property type="molecule type" value="Genomic_DNA"/>
</dbReference>
<comment type="caution">
    <text evidence="12">The sequence shown here is derived from an EMBL/GenBank/DDBJ whole genome shotgun (WGS) entry which is preliminary data.</text>
</comment>